<accession>A0A0E3L8U3</accession>
<gene>
    <name evidence="2" type="ORF">MSSIT_2402</name>
</gene>
<dbReference type="AlphaFoldDB" id="A0A0E3L8U3"/>
<evidence type="ECO:0000259" key="1">
    <source>
        <dbReference type="Pfam" id="PF11824"/>
    </source>
</evidence>
<organism evidence="2 3">
    <name type="scientific">Methanosarcina siciliae T4/M</name>
    <dbReference type="NCBI Taxonomy" id="1434120"/>
    <lineage>
        <taxon>Archaea</taxon>
        <taxon>Methanobacteriati</taxon>
        <taxon>Methanobacteriota</taxon>
        <taxon>Stenosarchaea group</taxon>
        <taxon>Methanomicrobia</taxon>
        <taxon>Methanosarcinales</taxon>
        <taxon>Methanosarcinaceae</taxon>
        <taxon>Methanosarcina</taxon>
    </lineage>
</organism>
<dbReference type="Proteomes" id="UP000033111">
    <property type="component" value="Chromosome"/>
</dbReference>
<proteinExistence type="predicted"/>
<dbReference type="InterPro" id="IPR021779">
    <property type="entry name" value="DUF3344"/>
</dbReference>
<name>A0A0E3L8U3_9EURY</name>
<evidence type="ECO:0000313" key="2">
    <source>
        <dbReference type="EMBL" id="AKB29121.1"/>
    </source>
</evidence>
<dbReference type="OrthoDB" id="148374at2157"/>
<feature type="domain" description="DUF3344" evidence="1">
    <location>
        <begin position="40"/>
        <end position="326"/>
    </location>
</feature>
<dbReference type="Pfam" id="PF11824">
    <property type="entry name" value="DUF3344"/>
    <property type="match status" value="1"/>
</dbReference>
<dbReference type="RefSeq" id="WP_048172834.1">
    <property type="nucleotide sequence ID" value="NZ_CP009506.1"/>
</dbReference>
<sequence>MFKKENSIKIGATMPIAPPLLLGALVLLFAIASPAAADPYLGGVPLTTENGTYGTVTGDLWFDAYPGFDQAYNPDLVWNSSTLPCDPDDVTWARLYIDSYIGNMQANYSQKVTTEFYNGSGYETLGSEIMNTTYTFPADGGSGPVWINDHCNRVTSDFLIWYDVTDIINSSTASTIVNVSKPDGSAPWDGRVKAIVLVVAYNNQSCNVTHYWVNQGHDTDSYLTDYYQSYTGNTTFNTSAVYTPGEANLTVLPLASFNGNYTFNNDDQLTWANPHQGSYFQWQSWNVTSLISSGIDSYMTYGRNEEDDRPQYSGYFKIPLALLTVEDESLIYDFSNETLGRAGICLFAYKSQTPLKAPSANDVPNTEFVYTTDPTDSDEYQKIKYDDGQFQDNQAANNNYAAHRFVFNVSCCSNASYFDAINVTWNGKGLNDDGNGVTLYIWNYNTGAYEQLDICSDAAEQTLTGEKIANLGDYISNDKLITLLAEQNSKTDRYDSEIYTDYVKLVLKQ</sequence>
<dbReference type="EMBL" id="CP009506">
    <property type="protein sequence ID" value="AKB29121.1"/>
    <property type="molecule type" value="Genomic_DNA"/>
</dbReference>
<dbReference type="GeneID" id="24861285"/>
<protein>
    <submittedName>
        <fullName evidence="2">Cell surface protein</fullName>
    </submittedName>
</protein>
<dbReference type="PATRIC" id="fig|1434120.4.peg.3144"/>
<evidence type="ECO:0000313" key="3">
    <source>
        <dbReference type="Proteomes" id="UP000033111"/>
    </source>
</evidence>
<dbReference type="KEGG" id="msw:MSSIT_2402"/>
<keyword evidence="3" id="KW-1185">Reference proteome</keyword>
<reference evidence="2 3" key="1">
    <citation type="submission" date="2014-07" db="EMBL/GenBank/DDBJ databases">
        <title>Methanogenic archaea and the global carbon cycle.</title>
        <authorList>
            <person name="Henriksen J.R."/>
            <person name="Luke J."/>
            <person name="Reinhart S."/>
            <person name="Benedict M.N."/>
            <person name="Youngblut N.D."/>
            <person name="Metcalf M.E."/>
            <person name="Whitaker R.J."/>
            <person name="Metcalf W.W."/>
        </authorList>
    </citation>
    <scope>NUCLEOTIDE SEQUENCE [LARGE SCALE GENOMIC DNA]</scope>
    <source>
        <strain evidence="2 3">T4/M</strain>
    </source>
</reference>
<dbReference type="HOGENOM" id="CLU_538211_0_0_2"/>